<name>A0A8S2FXT3_9BILA</name>
<dbReference type="Proteomes" id="UP000677228">
    <property type="component" value="Unassembled WGS sequence"/>
</dbReference>
<protein>
    <submittedName>
        <fullName evidence="1">Uncharacterized protein</fullName>
    </submittedName>
</protein>
<comment type="caution">
    <text evidence="1">The sequence shown here is derived from an EMBL/GenBank/DDBJ whole genome shotgun (WGS) entry which is preliminary data.</text>
</comment>
<dbReference type="Proteomes" id="UP000682733">
    <property type="component" value="Unassembled WGS sequence"/>
</dbReference>
<evidence type="ECO:0000313" key="2">
    <source>
        <dbReference type="EMBL" id="CAF4385212.1"/>
    </source>
</evidence>
<gene>
    <name evidence="1" type="ORF">OVA965_LOCUS41168</name>
    <name evidence="2" type="ORF">TMI583_LOCUS42747</name>
</gene>
<accession>A0A8S2FXT3</accession>
<reference evidence="1" key="1">
    <citation type="submission" date="2021-02" db="EMBL/GenBank/DDBJ databases">
        <authorList>
            <person name="Nowell W R."/>
        </authorList>
    </citation>
    <scope>NUCLEOTIDE SEQUENCE</scope>
</reference>
<organism evidence="1 3">
    <name type="scientific">Didymodactylos carnosus</name>
    <dbReference type="NCBI Taxonomy" id="1234261"/>
    <lineage>
        <taxon>Eukaryota</taxon>
        <taxon>Metazoa</taxon>
        <taxon>Spiralia</taxon>
        <taxon>Gnathifera</taxon>
        <taxon>Rotifera</taxon>
        <taxon>Eurotatoria</taxon>
        <taxon>Bdelloidea</taxon>
        <taxon>Philodinida</taxon>
        <taxon>Philodinidae</taxon>
        <taxon>Didymodactylos</taxon>
    </lineage>
</organism>
<dbReference type="AlphaFoldDB" id="A0A8S2FXT3"/>
<evidence type="ECO:0000313" key="3">
    <source>
        <dbReference type="Proteomes" id="UP000677228"/>
    </source>
</evidence>
<evidence type="ECO:0000313" key="1">
    <source>
        <dbReference type="EMBL" id="CAF1584523.1"/>
    </source>
</evidence>
<dbReference type="EMBL" id="CAJOBA010069915">
    <property type="protein sequence ID" value="CAF4385212.1"/>
    <property type="molecule type" value="Genomic_DNA"/>
</dbReference>
<proteinExistence type="predicted"/>
<sequence>DSAGESGLGDGLHGVHNRMTYFAVSDEKEATCPQRIKKRESVSSTASFAHIFAVCHLFGDIEYQFRDESDDESVILNSQEQTLNS</sequence>
<feature type="non-terminal residue" evidence="1">
    <location>
        <position position="1"/>
    </location>
</feature>
<dbReference type="EMBL" id="CAJNOK010046724">
    <property type="protein sequence ID" value="CAF1584523.1"/>
    <property type="molecule type" value="Genomic_DNA"/>
</dbReference>